<evidence type="ECO:0000256" key="4">
    <source>
        <dbReference type="ARBA" id="ARBA00023136"/>
    </source>
</evidence>
<protein>
    <submittedName>
        <fullName evidence="7">TM2 domain-containing protein</fullName>
    </submittedName>
</protein>
<feature type="domain" description="TM2" evidence="6">
    <location>
        <begin position="111"/>
        <end position="157"/>
    </location>
</feature>
<dbReference type="InterPro" id="IPR050932">
    <property type="entry name" value="TM2D1-3-like"/>
</dbReference>
<dbReference type="PANTHER" id="PTHR21016">
    <property type="entry name" value="BETA-AMYLOID BINDING PROTEIN-RELATED"/>
    <property type="match status" value="1"/>
</dbReference>
<dbReference type="Pfam" id="PF05154">
    <property type="entry name" value="TM2"/>
    <property type="match status" value="1"/>
</dbReference>
<keyword evidence="2 5" id="KW-0812">Transmembrane</keyword>
<dbReference type="InterPro" id="IPR007829">
    <property type="entry name" value="TM2"/>
</dbReference>
<evidence type="ECO:0000313" key="7">
    <source>
        <dbReference type="EMBL" id="MBC5695791.1"/>
    </source>
</evidence>
<keyword evidence="4 5" id="KW-0472">Membrane</keyword>
<evidence type="ECO:0000313" key="8">
    <source>
        <dbReference type="Proteomes" id="UP000641741"/>
    </source>
</evidence>
<dbReference type="PANTHER" id="PTHR21016:SF25">
    <property type="entry name" value="TM2 DOMAIN-CONTAINING PROTEIN DDB_G0277895-RELATED"/>
    <property type="match status" value="1"/>
</dbReference>
<evidence type="ECO:0000256" key="2">
    <source>
        <dbReference type="ARBA" id="ARBA00022692"/>
    </source>
</evidence>
<comment type="subcellular location">
    <subcellularLocation>
        <location evidence="1">Membrane</location>
        <topology evidence="1">Multi-pass membrane protein</topology>
    </subcellularLocation>
</comment>
<evidence type="ECO:0000259" key="6">
    <source>
        <dbReference type="Pfam" id="PF05154"/>
    </source>
</evidence>
<gene>
    <name evidence="7" type="ORF">H8S02_07510</name>
</gene>
<proteinExistence type="predicted"/>
<dbReference type="Proteomes" id="UP000641741">
    <property type="component" value="Unassembled WGS sequence"/>
</dbReference>
<dbReference type="EMBL" id="JACOPK010000006">
    <property type="protein sequence ID" value="MBC5695791.1"/>
    <property type="molecule type" value="Genomic_DNA"/>
</dbReference>
<reference evidence="7 8" key="1">
    <citation type="submission" date="2020-08" db="EMBL/GenBank/DDBJ databases">
        <title>Genome public.</title>
        <authorList>
            <person name="Liu C."/>
            <person name="Sun Q."/>
        </authorList>
    </citation>
    <scope>NUCLEOTIDE SEQUENCE [LARGE SCALE GENOMIC DNA]</scope>
    <source>
        <strain evidence="7 8">M2</strain>
    </source>
</reference>
<sequence length="175" mass="18564">MPFSVKGGVPGERIVFAKEPNLDVTIWLHVKNGTHIKITPVTQSSSATINGIDVGKNSVMRKGIKGVASRPMLQGQYIDGVTDTIKKILAGETVADYVAPAVAPGADKPLNWLTLLLLCIFVGGAGIHRFYAGKIGTGVLYLFTGGLFGIGWLVDLIKIATGKFTDKNGNVIQKS</sequence>
<evidence type="ECO:0000256" key="3">
    <source>
        <dbReference type="ARBA" id="ARBA00022989"/>
    </source>
</evidence>
<accession>A0ABR7GNB3</accession>
<feature type="transmembrane region" description="Helical" evidence="5">
    <location>
        <begin position="138"/>
        <end position="157"/>
    </location>
</feature>
<organism evidence="7 8">
    <name type="scientific">Agathobaculum hominis</name>
    <dbReference type="NCBI Taxonomy" id="2763014"/>
    <lineage>
        <taxon>Bacteria</taxon>
        <taxon>Bacillati</taxon>
        <taxon>Bacillota</taxon>
        <taxon>Clostridia</taxon>
        <taxon>Eubacteriales</taxon>
        <taxon>Butyricicoccaceae</taxon>
        <taxon>Agathobaculum</taxon>
    </lineage>
</organism>
<evidence type="ECO:0000256" key="5">
    <source>
        <dbReference type="SAM" id="Phobius"/>
    </source>
</evidence>
<feature type="transmembrane region" description="Helical" evidence="5">
    <location>
        <begin position="112"/>
        <end position="132"/>
    </location>
</feature>
<name>A0ABR7GNB3_9FIRM</name>
<keyword evidence="8" id="KW-1185">Reference proteome</keyword>
<keyword evidence="3 5" id="KW-1133">Transmembrane helix</keyword>
<comment type="caution">
    <text evidence="7">The sequence shown here is derived from an EMBL/GenBank/DDBJ whole genome shotgun (WGS) entry which is preliminary data.</text>
</comment>
<evidence type="ECO:0000256" key="1">
    <source>
        <dbReference type="ARBA" id="ARBA00004141"/>
    </source>
</evidence>